<gene>
    <name evidence="3" type="ORF">HaLaN_33042</name>
</gene>
<keyword evidence="4" id="KW-1185">Reference proteome</keyword>
<reference evidence="3 4" key="1">
    <citation type="submission" date="2020-02" db="EMBL/GenBank/DDBJ databases">
        <title>Draft genome sequence of Haematococcus lacustris strain NIES-144.</title>
        <authorList>
            <person name="Morimoto D."/>
            <person name="Nakagawa S."/>
            <person name="Yoshida T."/>
            <person name="Sawayama S."/>
        </authorList>
    </citation>
    <scope>NUCLEOTIDE SEQUENCE [LARGE SCALE GENOMIC DNA]</scope>
    <source>
        <strain evidence="3 4">NIES-144</strain>
    </source>
</reference>
<organism evidence="3 4">
    <name type="scientific">Haematococcus lacustris</name>
    <name type="common">Green alga</name>
    <name type="synonym">Haematococcus pluvialis</name>
    <dbReference type="NCBI Taxonomy" id="44745"/>
    <lineage>
        <taxon>Eukaryota</taxon>
        <taxon>Viridiplantae</taxon>
        <taxon>Chlorophyta</taxon>
        <taxon>core chlorophytes</taxon>
        <taxon>Chlorophyceae</taxon>
        <taxon>CS clade</taxon>
        <taxon>Chlamydomonadales</taxon>
        <taxon>Haematococcaceae</taxon>
        <taxon>Haematococcus</taxon>
    </lineage>
</organism>
<feature type="domain" description="Protein kinase" evidence="2">
    <location>
        <begin position="1"/>
        <end position="53"/>
    </location>
</feature>
<evidence type="ECO:0000256" key="1">
    <source>
        <dbReference type="PROSITE-ProRule" id="PRU10141"/>
    </source>
</evidence>
<accession>A0A6A0AMX7</accession>
<evidence type="ECO:0000313" key="3">
    <source>
        <dbReference type="EMBL" id="GFH33643.1"/>
    </source>
</evidence>
<dbReference type="EMBL" id="BLLF01009174">
    <property type="protein sequence ID" value="GFH33643.1"/>
    <property type="molecule type" value="Genomic_DNA"/>
</dbReference>
<dbReference type="PROSITE" id="PS50011">
    <property type="entry name" value="PROTEIN_KINASE_DOM"/>
    <property type="match status" value="1"/>
</dbReference>
<evidence type="ECO:0000259" key="2">
    <source>
        <dbReference type="PROSITE" id="PS50011"/>
    </source>
</evidence>
<dbReference type="InterPro" id="IPR017441">
    <property type="entry name" value="Protein_kinase_ATP_BS"/>
</dbReference>
<evidence type="ECO:0000313" key="4">
    <source>
        <dbReference type="Proteomes" id="UP000485058"/>
    </source>
</evidence>
<keyword evidence="1" id="KW-0547">Nucleotide-binding</keyword>
<dbReference type="AlphaFoldDB" id="A0A6A0AMX7"/>
<dbReference type="SUPFAM" id="SSF56112">
    <property type="entry name" value="Protein kinase-like (PK-like)"/>
    <property type="match status" value="1"/>
</dbReference>
<sequence length="53" mass="6024">VHKLLGKGSYGKVYKVERTSDEQFYALKETDLGSLSHLERMDAVNEVRLLVSI</sequence>
<dbReference type="InterPro" id="IPR011009">
    <property type="entry name" value="Kinase-like_dom_sf"/>
</dbReference>
<feature type="binding site" evidence="1">
    <location>
        <position position="28"/>
    </location>
    <ligand>
        <name>ATP</name>
        <dbReference type="ChEBI" id="CHEBI:30616"/>
    </ligand>
</feature>
<comment type="caution">
    <text evidence="3">The sequence shown here is derived from an EMBL/GenBank/DDBJ whole genome shotgun (WGS) entry which is preliminary data.</text>
</comment>
<dbReference type="PROSITE" id="PS00107">
    <property type="entry name" value="PROTEIN_KINASE_ATP"/>
    <property type="match status" value="1"/>
</dbReference>
<keyword evidence="3" id="KW-0418">Kinase</keyword>
<feature type="non-terminal residue" evidence="3">
    <location>
        <position position="53"/>
    </location>
</feature>
<dbReference type="GO" id="GO:0005524">
    <property type="term" value="F:ATP binding"/>
    <property type="evidence" value="ECO:0007669"/>
    <property type="project" value="UniProtKB-UniRule"/>
</dbReference>
<dbReference type="Gene3D" id="3.30.200.20">
    <property type="entry name" value="Phosphorylase Kinase, domain 1"/>
    <property type="match status" value="1"/>
</dbReference>
<dbReference type="Proteomes" id="UP000485058">
    <property type="component" value="Unassembled WGS sequence"/>
</dbReference>
<keyword evidence="1" id="KW-0067">ATP-binding</keyword>
<protein>
    <submittedName>
        <fullName evidence="3">Protein kinase domain-containing protein</fullName>
    </submittedName>
</protein>
<proteinExistence type="predicted"/>
<dbReference type="GO" id="GO:0004672">
    <property type="term" value="F:protein kinase activity"/>
    <property type="evidence" value="ECO:0007669"/>
    <property type="project" value="InterPro"/>
</dbReference>
<dbReference type="InterPro" id="IPR000719">
    <property type="entry name" value="Prot_kinase_dom"/>
</dbReference>
<keyword evidence="3" id="KW-0808">Transferase</keyword>
<feature type="non-terminal residue" evidence="3">
    <location>
        <position position="1"/>
    </location>
</feature>
<name>A0A6A0AMX7_HAELA</name>